<dbReference type="Proteomes" id="UP001370490">
    <property type="component" value="Unassembled WGS sequence"/>
</dbReference>
<dbReference type="EMBL" id="JBAMMX010000024">
    <property type="protein sequence ID" value="KAK6915871.1"/>
    <property type="molecule type" value="Genomic_DNA"/>
</dbReference>
<dbReference type="Pfam" id="PF01535">
    <property type="entry name" value="PPR"/>
    <property type="match status" value="1"/>
</dbReference>
<reference evidence="4 5" key="1">
    <citation type="submission" date="2023-12" db="EMBL/GenBank/DDBJ databases">
        <title>A high-quality genome assembly for Dillenia turbinata (Dilleniales).</title>
        <authorList>
            <person name="Chanderbali A."/>
        </authorList>
    </citation>
    <scope>NUCLEOTIDE SEQUENCE [LARGE SCALE GENOMIC DNA]</scope>
    <source>
        <strain evidence="4">LSX21</strain>
        <tissue evidence="4">Leaf</tissue>
    </source>
</reference>
<feature type="repeat" description="PPR" evidence="3">
    <location>
        <begin position="121"/>
        <end position="155"/>
    </location>
</feature>
<keyword evidence="2" id="KW-0677">Repeat</keyword>
<dbReference type="Pfam" id="PF12854">
    <property type="entry name" value="PPR_1"/>
    <property type="match status" value="1"/>
</dbReference>
<dbReference type="AlphaFoldDB" id="A0AAN8YWR5"/>
<dbReference type="InterPro" id="IPR011990">
    <property type="entry name" value="TPR-like_helical_dom_sf"/>
</dbReference>
<sequence>MHIQAENVEEARELFDDMERQGLASNVATFNTLIDASCKAGKMTNAENFKSLMIDHGVFPSVSTYKCLISGFCKEGNMEANTYREMDDEGLRVNLFTYNVLIGALCKKGLSRKAKEGKKAKIVTYNVLIKGLCFKGKLEEANELLNEILEKGLIPNPTIYEIDKEEMIENGFIPDIDGHLDFVTLTFR</sequence>
<evidence type="ECO:0000256" key="2">
    <source>
        <dbReference type="ARBA" id="ARBA00022737"/>
    </source>
</evidence>
<evidence type="ECO:0000313" key="5">
    <source>
        <dbReference type="Proteomes" id="UP001370490"/>
    </source>
</evidence>
<dbReference type="Gene3D" id="1.25.40.10">
    <property type="entry name" value="Tetratricopeptide repeat domain"/>
    <property type="match status" value="2"/>
</dbReference>
<evidence type="ECO:0000256" key="3">
    <source>
        <dbReference type="PROSITE-ProRule" id="PRU00708"/>
    </source>
</evidence>
<dbReference type="PROSITE" id="PS51375">
    <property type="entry name" value="PPR"/>
    <property type="match status" value="2"/>
</dbReference>
<accession>A0AAN8YWR5</accession>
<organism evidence="4 5">
    <name type="scientific">Dillenia turbinata</name>
    <dbReference type="NCBI Taxonomy" id="194707"/>
    <lineage>
        <taxon>Eukaryota</taxon>
        <taxon>Viridiplantae</taxon>
        <taxon>Streptophyta</taxon>
        <taxon>Embryophyta</taxon>
        <taxon>Tracheophyta</taxon>
        <taxon>Spermatophyta</taxon>
        <taxon>Magnoliopsida</taxon>
        <taxon>eudicotyledons</taxon>
        <taxon>Gunneridae</taxon>
        <taxon>Pentapetalae</taxon>
        <taxon>Dilleniales</taxon>
        <taxon>Dilleniaceae</taxon>
        <taxon>Dillenia</taxon>
    </lineage>
</organism>
<keyword evidence="5" id="KW-1185">Reference proteome</keyword>
<dbReference type="InterPro" id="IPR002885">
    <property type="entry name" value="PPR_rpt"/>
</dbReference>
<dbReference type="PANTHER" id="PTHR47941">
    <property type="entry name" value="PENTATRICOPEPTIDE REPEAT-CONTAINING PROTEIN 3, MITOCHONDRIAL"/>
    <property type="match status" value="1"/>
</dbReference>
<proteinExistence type="inferred from homology"/>
<evidence type="ECO:0000256" key="1">
    <source>
        <dbReference type="ARBA" id="ARBA00007626"/>
    </source>
</evidence>
<gene>
    <name evidence="4" type="ORF">RJ641_018732</name>
</gene>
<dbReference type="NCBIfam" id="TIGR00756">
    <property type="entry name" value="PPR"/>
    <property type="match status" value="3"/>
</dbReference>
<feature type="repeat" description="PPR" evidence="3">
    <location>
        <begin position="26"/>
        <end position="60"/>
    </location>
</feature>
<evidence type="ECO:0000313" key="4">
    <source>
        <dbReference type="EMBL" id="KAK6915871.1"/>
    </source>
</evidence>
<comment type="similarity">
    <text evidence="1">Belongs to the PPR family. P subfamily.</text>
</comment>
<name>A0AAN8YWR5_9MAGN</name>
<protein>
    <submittedName>
        <fullName evidence="4">Pentatricopeptide repeat</fullName>
    </submittedName>
</protein>
<dbReference type="Pfam" id="PF13041">
    <property type="entry name" value="PPR_2"/>
    <property type="match status" value="2"/>
</dbReference>
<comment type="caution">
    <text evidence="4">The sequence shown here is derived from an EMBL/GenBank/DDBJ whole genome shotgun (WGS) entry which is preliminary data.</text>
</comment>